<name>A0ABM8Z5L2_9LACO</name>
<dbReference type="SUPFAM" id="SSF53756">
    <property type="entry name" value="UDP-Glycosyltransferase/glycogen phosphorylase"/>
    <property type="match status" value="1"/>
</dbReference>
<accession>A0ABM8Z5L2</accession>
<dbReference type="InterPro" id="IPR015393">
    <property type="entry name" value="DUF1972"/>
</dbReference>
<proteinExistence type="predicted"/>
<evidence type="ECO:0000259" key="1">
    <source>
        <dbReference type="Pfam" id="PF09314"/>
    </source>
</evidence>
<evidence type="ECO:0000313" key="2">
    <source>
        <dbReference type="EMBL" id="CAH0416488.1"/>
    </source>
</evidence>
<dbReference type="EMBL" id="CAKKNS010000002">
    <property type="protein sequence ID" value="CAH0416488.1"/>
    <property type="molecule type" value="Genomic_DNA"/>
</dbReference>
<dbReference type="Pfam" id="PF09314">
    <property type="entry name" value="DUF1972"/>
    <property type="match status" value="1"/>
</dbReference>
<reference evidence="2 3" key="1">
    <citation type="submission" date="2021-11" db="EMBL/GenBank/DDBJ databases">
        <authorList>
            <person name="Depoorter E."/>
        </authorList>
    </citation>
    <scope>NUCLEOTIDE SEQUENCE [LARGE SCALE GENOMIC DNA]</scope>
    <source>
        <strain evidence="2 3">LMG 24289</strain>
    </source>
</reference>
<organism evidence="2 3">
    <name type="scientific">Periweissella fabaria</name>
    <dbReference type="NCBI Taxonomy" id="546157"/>
    <lineage>
        <taxon>Bacteria</taxon>
        <taxon>Bacillati</taxon>
        <taxon>Bacillota</taxon>
        <taxon>Bacilli</taxon>
        <taxon>Lactobacillales</taxon>
        <taxon>Lactobacillaceae</taxon>
        <taxon>Periweissella</taxon>
    </lineage>
</organism>
<keyword evidence="3" id="KW-1185">Reference proteome</keyword>
<dbReference type="Proteomes" id="UP000789707">
    <property type="component" value="Unassembled WGS sequence"/>
</dbReference>
<comment type="caution">
    <text evidence="2">The sequence shown here is derived from an EMBL/GenBank/DDBJ whole genome shotgun (WGS) entry which is preliminary data.</text>
</comment>
<gene>
    <name evidence="2" type="ORF">WFA24289_00792</name>
</gene>
<dbReference type="Gene3D" id="3.40.50.2000">
    <property type="entry name" value="Glycogen Phosphorylase B"/>
    <property type="match status" value="2"/>
</dbReference>
<dbReference type="NCBIfam" id="NF046071">
    <property type="entry name" value="B1-4RhmsylTfaseCps2T"/>
    <property type="match status" value="1"/>
</dbReference>
<protein>
    <recommendedName>
        <fullName evidence="1">DUF1972 domain-containing protein</fullName>
    </recommendedName>
</protein>
<feature type="domain" description="DUF1972" evidence="1">
    <location>
        <begin position="3"/>
        <end position="191"/>
    </location>
</feature>
<sequence length="391" mass="45368">MTKNVFIVGSRGIPAKYGGFETFAQELVENRESTEIKYFVASQRKNSTPIIEEPTFEYHGATVFQIDVGEFGPTTPIMYDIKSILWVIKYVKKHSIQGSIIYILGNTIGPLLQFFVPTFRKLDIQVFVNPDGLEWKRAKWIKPIRTYLKVAESSMVKTADLIVSDNPGIEDYLRKVYVDVDFTSKYIAYGVKKPKVGSDSLHRKRLDWLQLHNISENDYYLVVGRFIPENNYETILKEFIRSNTNKKLVIITRPEGKFFNDLKNKTDFERDPRIIFAGTVYDPELLSSIRTYAYAYIHGHSVGGTNPSLLEALSTTKLNLLYDVNFNHYVGQDSSLYWTLQDFSLAHLIETADKLNSDQINEYHHLAQKRVETEYDWKKISQQYETLFLER</sequence>
<dbReference type="RefSeq" id="WP_230096548.1">
    <property type="nucleotide sequence ID" value="NZ_CAKKNS010000002.1"/>
</dbReference>
<evidence type="ECO:0000313" key="3">
    <source>
        <dbReference type="Proteomes" id="UP000789707"/>
    </source>
</evidence>